<dbReference type="PANTHER" id="PTHR43105">
    <property type="entry name" value="RESPIRATORY NITRATE REDUCTASE"/>
    <property type="match status" value="1"/>
</dbReference>
<dbReference type="InterPro" id="IPR050123">
    <property type="entry name" value="Prok_molybdopt-oxidoreductase"/>
</dbReference>
<evidence type="ECO:0000256" key="5">
    <source>
        <dbReference type="ARBA" id="ARBA00023014"/>
    </source>
</evidence>
<dbReference type="AlphaFoldDB" id="A0A6J7AVF9"/>
<evidence type="ECO:0000256" key="2">
    <source>
        <dbReference type="ARBA" id="ARBA00022723"/>
    </source>
</evidence>
<dbReference type="Pfam" id="PF04879">
    <property type="entry name" value="Molybdop_Fe4S4"/>
    <property type="match status" value="1"/>
</dbReference>
<dbReference type="Gene3D" id="3.40.228.10">
    <property type="entry name" value="Dimethylsulfoxide Reductase, domain 2"/>
    <property type="match status" value="1"/>
</dbReference>
<dbReference type="GO" id="GO:0046872">
    <property type="term" value="F:metal ion binding"/>
    <property type="evidence" value="ECO:0007669"/>
    <property type="project" value="UniProtKB-KW"/>
</dbReference>
<organism evidence="8">
    <name type="scientific">freshwater metagenome</name>
    <dbReference type="NCBI Taxonomy" id="449393"/>
    <lineage>
        <taxon>unclassified sequences</taxon>
        <taxon>metagenomes</taxon>
        <taxon>ecological metagenomes</taxon>
    </lineage>
</organism>
<protein>
    <submittedName>
        <fullName evidence="8">Unannotated protein</fullName>
    </submittedName>
</protein>
<dbReference type="GO" id="GO:0043546">
    <property type="term" value="F:molybdopterin cofactor binding"/>
    <property type="evidence" value="ECO:0007669"/>
    <property type="project" value="InterPro"/>
</dbReference>
<proteinExistence type="predicted"/>
<dbReference type="GO" id="GO:0051539">
    <property type="term" value="F:4 iron, 4 sulfur cluster binding"/>
    <property type="evidence" value="ECO:0007669"/>
    <property type="project" value="UniProtKB-KW"/>
</dbReference>
<dbReference type="InterPro" id="IPR006657">
    <property type="entry name" value="MoPterin_dinucl-bd_dom"/>
</dbReference>
<reference evidence="8" key="1">
    <citation type="submission" date="2020-05" db="EMBL/GenBank/DDBJ databases">
        <authorList>
            <person name="Chiriac C."/>
            <person name="Salcher M."/>
            <person name="Ghai R."/>
            <person name="Kavagutti S V."/>
        </authorList>
    </citation>
    <scope>NUCLEOTIDE SEQUENCE</scope>
</reference>
<evidence type="ECO:0000313" key="8">
    <source>
        <dbReference type="EMBL" id="CAB4836670.1"/>
    </source>
</evidence>
<keyword evidence="1" id="KW-0004">4Fe-4S</keyword>
<evidence type="ECO:0000313" key="7">
    <source>
        <dbReference type="EMBL" id="CAB4755881.1"/>
    </source>
</evidence>
<dbReference type="InterPro" id="IPR006963">
    <property type="entry name" value="Mopterin_OxRdtase_4Fe-4S_dom"/>
</dbReference>
<dbReference type="SUPFAM" id="SSF53706">
    <property type="entry name" value="Formate dehydrogenase/DMSO reductase, domains 1-3"/>
    <property type="match status" value="1"/>
</dbReference>
<dbReference type="PANTHER" id="PTHR43105:SF9">
    <property type="entry name" value="NADPH-FE(3+) OXIDOREDUCTASE SUBUNIT ALPHA"/>
    <property type="match status" value="1"/>
</dbReference>
<dbReference type="SMART" id="SM00926">
    <property type="entry name" value="Molybdop_Fe4S4"/>
    <property type="match status" value="1"/>
</dbReference>
<evidence type="ECO:0000256" key="3">
    <source>
        <dbReference type="ARBA" id="ARBA00023002"/>
    </source>
</evidence>
<gene>
    <name evidence="7" type="ORF">UFOPK2754_02098</name>
    <name evidence="8" type="ORF">UFOPK3139_03114</name>
</gene>
<dbReference type="PROSITE" id="PS51669">
    <property type="entry name" value="4FE4S_MOW_BIS_MGD"/>
    <property type="match status" value="1"/>
</dbReference>
<dbReference type="EMBL" id="CAEZYR010000083">
    <property type="protein sequence ID" value="CAB4755881.1"/>
    <property type="molecule type" value="Genomic_DNA"/>
</dbReference>
<keyword evidence="5" id="KW-0411">Iron-sulfur</keyword>
<dbReference type="EMBL" id="CAFABA010000213">
    <property type="protein sequence ID" value="CAB4836670.1"/>
    <property type="molecule type" value="Genomic_DNA"/>
</dbReference>
<keyword evidence="2" id="KW-0479">Metal-binding</keyword>
<dbReference type="Pfam" id="PF01568">
    <property type="entry name" value="Molydop_binding"/>
    <property type="match status" value="1"/>
</dbReference>
<dbReference type="SUPFAM" id="SSF50692">
    <property type="entry name" value="ADC-like"/>
    <property type="match status" value="1"/>
</dbReference>
<dbReference type="InterPro" id="IPR006656">
    <property type="entry name" value="Mopterin_OxRdtase"/>
</dbReference>
<keyword evidence="3" id="KW-0560">Oxidoreductase</keyword>
<dbReference type="Gene3D" id="2.40.40.20">
    <property type="match status" value="1"/>
</dbReference>
<evidence type="ECO:0000256" key="4">
    <source>
        <dbReference type="ARBA" id="ARBA00023004"/>
    </source>
</evidence>
<dbReference type="InterPro" id="IPR009010">
    <property type="entry name" value="Asp_de-COase-like_dom_sf"/>
</dbReference>
<feature type="domain" description="4Fe-4S Mo/W bis-MGD-type" evidence="6">
    <location>
        <begin position="1"/>
        <end position="58"/>
    </location>
</feature>
<dbReference type="Gene3D" id="2.20.25.90">
    <property type="entry name" value="ADC-like domains"/>
    <property type="match status" value="1"/>
</dbReference>
<evidence type="ECO:0000256" key="1">
    <source>
        <dbReference type="ARBA" id="ARBA00022485"/>
    </source>
</evidence>
<evidence type="ECO:0000259" key="6">
    <source>
        <dbReference type="PROSITE" id="PS51669"/>
    </source>
</evidence>
<sequence length="673" mass="73281">MRDETSFCRICNAMCGIVVTVDDEQRVQRVRGDDAHPLSRGYTCPKGRAIGTFHHDPRRLDRPEIRGEVVGWDHALDDIAALVRATIEANGPDSIGMYLASGSAFDTNGRRAAERFLRMLGSAQKYTAATIDTPSKPLVAELVGGWSGLTPVWDHERSSLFLLVGSNPLVSHGHSNAMPDPIVRLREHKARGGELWVIDPRRTETARLADRHLAPVPSTDHLVLAHLVREILRDGADHSYLEDHVDPAALRVLTQTVEPCTREMVAAASTVDAEDLDALVDAVRRAGRVSALTGTGVSMGKHANITEWMLWALHIVTGSYDRPGGMWFNPGYLLQLDTREWTASDGLPGPGPASRPLLPRRFDEYPCAGLVPEIEAGNLRVLFVVGGNPICALPGEARLRAALASLDALIVLDVVRTDTTELATHILPAAGQLERADLPWLLDAYQLAVATQYTPAVVPLGAERRAMWHTFASLGERLGVEVLPRSMSLADATDETLLEQITSRSRGGVAEVFAARSGTVHSGAVFGWVHERVLDHGRWRIAPAPLVEQFTAALAEHHERPDSTSLRLIPQRQLRKMNSQLRDIGDRTDQVLVHAHPQAVGELIDGDTVVVESPFGSAIGVLHTDASLAPRAVSIPHGWHTTNVCALTDTDAEVDPYSGMVWQSGIPVTVRRA</sequence>
<dbReference type="GO" id="GO:0016491">
    <property type="term" value="F:oxidoreductase activity"/>
    <property type="evidence" value="ECO:0007669"/>
    <property type="project" value="UniProtKB-KW"/>
</dbReference>
<dbReference type="Pfam" id="PF00384">
    <property type="entry name" value="Molybdopterin"/>
    <property type="match status" value="1"/>
</dbReference>
<keyword evidence="4" id="KW-0408">Iron</keyword>
<accession>A0A6J7AVF9</accession>
<dbReference type="Gene3D" id="3.40.50.740">
    <property type="match status" value="1"/>
</dbReference>
<dbReference type="GO" id="GO:0016020">
    <property type="term" value="C:membrane"/>
    <property type="evidence" value="ECO:0007669"/>
    <property type="project" value="TreeGrafter"/>
</dbReference>
<name>A0A6J7AVF9_9ZZZZ</name>